<accession>A0ABY1PUQ8</accession>
<proteinExistence type="predicted"/>
<evidence type="ECO:0000313" key="2">
    <source>
        <dbReference type="Proteomes" id="UP001158067"/>
    </source>
</evidence>
<comment type="caution">
    <text evidence="1">The sequence shown here is derived from an EMBL/GenBank/DDBJ whole genome shotgun (WGS) entry which is preliminary data.</text>
</comment>
<organism evidence="1 2">
    <name type="scientific">Neorhodopirellula lusitana</name>
    <dbReference type="NCBI Taxonomy" id="445327"/>
    <lineage>
        <taxon>Bacteria</taxon>
        <taxon>Pseudomonadati</taxon>
        <taxon>Planctomycetota</taxon>
        <taxon>Planctomycetia</taxon>
        <taxon>Pirellulales</taxon>
        <taxon>Pirellulaceae</taxon>
        <taxon>Neorhodopirellula</taxon>
    </lineage>
</organism>
<dbReference type="EMBL" id="FXUG01000002">
    <property type="protein sequence ID" value="SMP49051.1"/>
    <property type="molecule type" value="Genomic_DNA"/>
</dbReference>
<sequence length="90" mass="10194">MPRFLHPLVFLRSSLKHPGFVAVQSFTNPMLQATVVQHVAQFTSDADQLLHQRPVQDGRERWLETDLPWLHVSLDRGLGHPPPPASSPVR</sequence>
<protein>
    <submittedName>
        <fullName evidence="1">Uncharacterized protein</fullName>
    </submittedName>
</protein>
<gene>
    <name evidence="1" type="ORF">SAMN06265222_102496</name>
</gene>
<name>A0ABY1PUQ8_9BACT</name>
<keyword evidence="2" id="KW-1185">Reference proteome</keyword>
<dbReference type="Proteomes" id="UP001158067">
    <property type="component" value="Unassembled WGS sequence"/>
</dbReference>
<evidence type="ECO:0000313" key="1">
    <source>
        <dbReference type="EMBL" id="SMP49051.1"/>
    </source>
</evidence>
<reference evidence="1 2" key="1">
    <citation type="submission" date="2017-05" db="EMBL/GenBank/DDBJ databases">
        <authorList>
            <person name="Varghese N."/>
            <person name="Submissions S."/>
        </authorList>
    </citation>
    <scope>NUCLEOTIDE SEQUENCE [LARGE SCALE GENOMIC DNA]</scope>
    <source>
        <strain evidence="1 2">DSM 25457</strain>
    </source>
</reference>